<organism evidence="8 9">
    <name type="scientific">Panicum miliaceum</name>
    <name type="common">Proso millet</name>
    <name type="synonym">Broomcorn millet</name>
    <dbReference type="NCBI Taxonomy" id="4540"/>
    <lineage>
        <taxon>Eukaryota</taxon>
        <taxon>Viridiplantae</taxon>
        <taxon>Streptophyta</taxon>
        <taxon>Embryophyta</taxon>
        <taxon>Tracheophyta</taxon>
        <taxon>Spermatophyta</taxon>
        <taxon>Magnoliopsida</taxon>
        <taxon>Liliopsida</taxon>
        <taxon>Poales</taxon>
        <taxon>Poaceae</taxon>
        <taxon>PACMAD clade</taxon>
        <taxon>Panicoideae</taxon>
        <taxon>Panicodae</taxon>
        <taxon>Paniceae</taxon>
        <taxon>Panicinae</taxon>
        <taxon>Panicum</taxon>
        <taxon>Panicum sect. Panicum</taxon>
    </lineage>
</organism>
<dbReference type="InterPro" id="IPR003593">
    <property type="entry name" value="AAA+_ATPase"/>
</dbReference>
<keyword evidence="3" id="KW-0460">Magnesium</keyword>
<evidence type="ECO:0000256" key="4">
    <source>
        <dbReference type="ARBA" id="ARBA00049360"/>
    </source>
</evidence>
<dbReference type="STRING" id="4540.A0A3L6QRF5"/>
<evidence type="ECO:0000256" key="6">
    <source>
        <dbReference type="SAM" id="MobiDB-lite"/>
    </source>
</evidence>
<dbReference type="GO" id="GO:0005524">
    <property type="term" value="F:ATP binding"/>
    <property type="evidence" value="ECO:0007669"/>
    <property type="project" value="UniProtKB-KW"/>
</dbReference>
<keyword evidence="9" id="KW-1185">Reference proteome</keyword>
<dbReference type="InterPro" id="IPR003960">
    <property type="entry name" value="ATPase_AAA_CS"/>
</dbReference>
<sequence length="480" mass="53474">MDIDMPPRPRTMSRDPAPAASGIVERFAGLWSALAWSMVRPYLPRHLLPDRLAGGSLLRRHARRLLAGLLDPYLTVTPAEYGGGEGMRRGAAYERAAAYLGARCAREARTLRAESARDGGFVLRVDDGEEVADEFRGATVWWHAVPAPHHRHGGPRCDAPGEDAGRTYRLVFHQRHRDLVVNSYLPHVCREGRAIMEANRRRKLFTNAGERYGKSSWKHVAFKHPSTFDTLAMDPAKKREIMDDLDAFRKGKEYYRRIGKAWKRGYLLYGPPGTGKSSMIAAMANYLDYDIYDIELTSVSTNTELRRMFIDTKGKSIIVIEDIDCSLDLTGKRRGRQQPLPGPADDDADAPPPEPTSMGRGLWSACGGERVIVFTTNHAERLDPALIRRGRMDKHIEMSYCCFESFRFLARNYLAVDAHPPEVDITPADVAELLTPKRAGDDEGSCLVGLVEALREAAAAAAKNATSNNIQEDGEVVEDE</sequence>
<dbReference type="GO" id="GO:0016887">
    <property type="term" value="F:ATP hydrolysis activity"/>
    <property type="evidence" value="ECO:0007669"/>
    <property type="project" value="InterPro"/>
</dbReference>
<dbReference type="InterPro" id="IPR027417">
    <property type="entry name" value="P-loop_NTPase"/>
</dbReference>
<dbReference type="Pfam" id="PF25568">
    <property type="entry name" value="AAA_lid_At3g28540"/>
    <property type="match status" value="1"/>
</dbReference>
<evidence type="ECO:0000256" key="5">
    <source>
        <dbReference type="RuleBase" id="RU003651"/>
    </source>
</evidence>
<feature type="domain" description="AAA+ ATPase" evidence="7">
    <location>
        <begin position="262"/>
        <end position="402"/>
    </location>
</feature>
<dbReference type="PROSITE" id="PS00674">
    <property type="entry name" value="AAA"/>
    <property type="match status" value="1"/>
</dbReference>
<reference evidence="9" key="1">
    <citation type="journal article" date="2019" name="Nat. Commun.">
        <title>The genome of broomcorn millet.</title>
        <authorList>
            <person name="Zou C."/>
            <person name="Miki D."/>
            <person name="Li D."/>
            <person name="Tang Q."/>
            <person name="Xiao L."/>
            <person name="Rajput S."/>
            <person name="Deng P."/>
            <person name="Jia W."/>
            <person name="Huang R."/>
            <person name="Zhang M."/>
            <person name="Sun Y."/>
            <person name="Hu J."/>
            <person name="Fu X."/>
            <person name="Schnable P.S."/>
            <person name="Li F."/>
            <person name="Zhang H."/>
            <person name="Feng B."/>
            <person name="Zhu X."/>
            <person name="Liu R."/>
            <person name="Schnable J.C."/>
            <person name="Zhu J.-K."/>
            <person name="Zhang H."/>
        </authorList>
    </citation>
    <scope>NUCLEOTIDE SEQUENCE [LARGE SCALE GENOMIC DNA]</scope>
</reference>
<dbReference type="GO" id="GO:0006950">
    <property type="term" value="P:response to stress"/>
    <property type="evidence" value="ECO:0007669"/>
    <property type="project" value="UniProtKB-ARBA"/>
</dbReference>
<dbReference type="Pfam" id="PF14363">
    <property type="entry name" value="AAA_assoc"/>
    <property type="match status" value="1"/>
</dbReference>
<comment type="caution">
    <text evidence="8">The sequence shown here is derived from an EMBL/GenBank/DDBJ whole genome shotgun (WGS) entry which is preliminary data.</text>
</comment>
<proteinExistence type="inferred from homology"/>
<gene>
    <name evidence="8" type="ORF">C2845_PM04G05070</name>
</gene>
<evidence type="ECO:0000256" key="1">
    <source>
        <dbReference type="ARBA" id="ARBA00001946"/>
    </source>
</evidence>
<feature type="region of interest" description="Disordered" evidence="6">
    <location>
        <begin position="331"/>
        <end position="360"/>
    </location>
</feature>
<dbReference type="AlphaFoldDB" id="A0A3L6QRF5"/>
<evidence type="ECO:0000256" key="3">
    <source>
        <dbReference type="ARBA" id="ARBA00022842"/>
    </source>
</evidence>
<dbReference type="EMBL" id="PQIB02000011">
    <property type="protein sequence ID" value="RLM86038.1"/>
    <property type="molecule type" value="Genomic_DNA"/>
</dbReference>
<dbReference type="InterPro" id="IPR003959">
    <property type="entry name" value="ATPase_AAA_core"/>
</dbReference>
<protein>
    <recommendedName>
        <fullName evidence="7">AAA+ ATPase domain-containing protein</fullName>
    </recommendedName>
</protein>
<dbReference type="OrthoDB" id="10251412at2759"/>
<dbReference type="Gene3D" id="3.40.50.300">
    <property type="entry name" value="P-loop containing nucleotide triphosphate hydrolases"/>
    <property type="match status" value="1"/>
</dbReference>
<keyword evidence="5" id="KW-0547">Nucleotide-binding</keyword>
<dbReference type="Proteomes" id="UP000275267">
    <property type="component" value="Unassembled WGS sequence"/>
</dbReference>
<dbReference type="SMART" id="SM00382">
    <property type="entry name" value="AAA"/>
    <property type="match status" value="1"/>
</dbReference>
<dbReference type="PANTHER" id="PTHR23070">
    <property type="entry name" value="BCS1 AAA-TYPE ATPASE"/>
    <property type="match status" value="1"/>
</dbReference>
<dbReference type="InterPro" id="IPR058017">
    <property type="entry name" value="At3g28540-like_C"/>
</dbReference>
<dbReference type="SUPFAM" id="SSF52540">
    <property type="entry name" value="P-loop containing nucleoside triphosphate hydrolases"/>
    <property type="match status" value="1"/>
</dbReference>
<evidence type="ECO:0000256" key="2">
    <source>
        <dbReference type="ARBA" id="ARBA00007448"/>
    </source>
</evidence>
<accession>A0A3L6QRF5</accession>
<dbReference type="InterPro" id="IPR050747">
    <property type="entry name" value="Mitochondrial_chaperone_BCS1"/>
</dbReference>
<evidence type="ECO:0000313" key="9">
    <source>
        <dbReference type="Proteomes" id="UP000275267"/>
    </source>
</evidence>
<comment type="similarity">
    <text evidence="2">Belongs to the AAA ATPase family. BCS1 subfamily.</text>
</comment>
<comment type="catalytic activity">
    <reaction evidence="4">
        <text>ATP + H2O = ADP + phosphate + H(+)</text>
        <dbReference type="Rhea" id="RHEA:13065"/>
        <dbReference type="ChEBI" id="CHEBI:15377"/>
        <dbReference type="ChEBI" id="CHEBI:15378"/>
        <dbReference type="ChEBI" id="CHEBI:30616"/>
        <dbReference type="ChEBI" id="CHEBI:43474"/>
        <dbReference type="ChEBI" id="CHEBI:456216"/>
    </reaction>
</comment>
<name>A0A3L6QRF5_PANMI</name>
<evidence type="ECO:0000313" key="8">
    <source>
        <dbReference type="EMBL" id="RLM86038.1"/>
    </source>
</evidence>
<comment type="cofactor">
    <cofactor evidence="1">
        <name>Mg(2+)</name>
        <dbReference type="ChEBI" id="CHEBI:18420"/>
    </cofactor>
</comment>
<evidence type="ECO:0000259" key="7">
    <source>
        <dbReference type="SMART" id="SM00382"/>
    </source>
</evidence>
<dbReference type="InterPro" id="IPR025753">
    <property type="entry name" value="AAA_N_dom"/>
</dbReference>
<keyword evidence="5" id="KW-0067">ATP-binding</keyword>
<dbReference type="Pfam" id="PF00004">
    <property type="entry name" value="AAA"/>
    <property type="match status" value="1"/>
</dbReference>